<dbReference type="RefSeq" id="WP_302039654.1">
    <property type="nucleotide sequence ID" value="NZ_JAUKPO010000014.1"/>
</dbReference>
<dbReference type="Proteomes" id="UP001168528">
    <property type="component" value="Unassembled WGS sequence"/>
</dbReference>
<proteinExistence type="predicted"/>
<comment type="caution">
    <text evidence="1">The sequence shown here is derived from an EMBL/GenBank/DDBJ whole genome shotgun (WGS) entry which is preliminary data.</text>
</comment>
<evidence type="ECO:0000313" key="1">
    <source>
        <dbReference type="EMBL" id="MDO1448854.1"/>
    </source>
</evidence>
<sequence>MRQPATLLKPQATTIYFKGLNGLRAISALAVLGLHINMSLQQFGLPGLSTLDLAGFL</sequence>
<name>A0ABT8RC01_9BACT</name>
<accession>A0ABT8RC01</accession>
<dbReference type="EMBL" id="JAUKPO010000014">
    <property type="protein sequence ID" value="MDO1448854.1"/>
    <property type="molecule type" value="Genomic_DNA"/>
</dbReference>
<reference evidence="1" key="1">
    <citation type="submission" date="2023-07" db="EMBL/GenBank/DDBJ databases">
        <title>The genome sequence of Rhodocytophaga aerolata KACC 12507.</title>
        <authorList>
            <person name="Zhang X."/>
        </authorList>
    </citation>
    <scope>NUCLEOTIDE SEQUENCE</scope>
    <source>
        <strain evidence="1">KACC 12507</strain>
    </source>
</reference>
<gene>
    <name evidence="1" type="ORF">Q0590_21430</name>
</gene>
<evidence type="ECO:0008006" key="3">
    <source>
        <dbReference type="Google" id="ProtNLM"/>
    </source>
</evidence>
<protein>
    <recommendedName>
        <fullName evidence="3">Acyltransferase</fullName>
    </recommendedName>
</protein>
<organism evidence="1 2">
    <name type="scientific">Rhodocytophaga aerolata</name>
    <dbReference type="NCBI Taxonomy" id="455078"/>
    <lineage>
        <taxon>Bacteria</taxon>
        <taxon>Pseudomonadati</taxon>
        <taxon>Bacteroidota</taxon>
        <taxon>Cytophagia</taxon>
        <taxon>Cytophagales</taxon>
        <taxon>Rhodocytophagaceae</taxon>
        <taxon>Rhodocytophaga</taxon>
    </lineage>
</organism>
<evidence type="ECO:0000313" key="2">
    <source>
        <dbReference type="Proteomes" id="UP001168528"/>
    </source>
</evidence>
<keyword evidence="2" id="KW-1185">Reference proteome</keyword>